<evidence type="ECO:0000313" key="2">
    <source>
        <dbReference type="Proteomes" id="UP001152622"/>
    </source>
</evidence>
<reference evidence="1" key="1">
    <citation type="journal article" date="2023" name="Science">
        <title>Genome structures resolve the early diversification of teleost fishes.</title>
        <authorList>
            <person name="Parey E."/>
            <person name="Louis A."/>
            <person name="Montfort J."/>
            <person name="Bouchez O."/>
            <person name="Roques C."/>
            <person name="Iampietro C."/>
            <person name="Lluch J."/>
            <person name="Castinel A."/>
            <person name="Donnadieu C."/>
            <person name="Desvignes T."/>
            <person name="Floi Bucao C."/>
            <person name="Jouanno E."/>
            <person name="Wen M."/>
            <person name="Mejri S."/>
            <person name="Dirks R."/>
            <person name="Jansen H."/>
            <person name="Henkel C."/>
            <person name="Chen W.J."/>
            <person name="Zahm M."/>
            <person name="Cabau C."/>
            <person name="Klopp C."/>
            <person name="Thompson A.W."/>
            <person name="Robinson-Rechavi M."/>
            <person name="Braasch I."/>
            <person name="Lecointre G."/>
            <person name="Bobe J."/>
            <person name="Postlethwait J.H."/>
            <person name="Berthelot C."/>
            <person name="Roest Crollius H."/>
            <person name="Guiguen Y."/>
        </authorList>
    </citation>
    <scope>NUCLEOTIDE SEQUENCE</scope>
    <source>
        <strain evidence="1">WJC10195</strain>
    </source>
</reference>
<dbReference type="AlphaFoldDB" id="A0A9Q1J4E0"/>
<dbReference type="EMBL" id="JAINUF010000004">
    <property type="protein sequence ID" value="KAJ8365706.1"/>
    <property type="molecule type" value="Genomic_DNA"/>
</dbReference>
<protein>
    <submittedName>
        <fullName evidence="1">Uncharacterized protein</fullName>
    </submittedName>
</protein>
<name>A0A9Q1J4E0_SYNKA</name>
<keyword evidence="2" id="KW-1185">Reference proteome</keyword>
<gene>
    <name evidence="1" type="ORF">SKAU_G00145370</name>
</gene>
<evidence type="ECO:0000313" key="1">
    <source>
        <dbReference type="EMBL" id="KAJ8365706.1"/>
    </source>
</evidence>
<organism evidence="1 2">
    <name type="scientific">Synaphobranchus kaupii</name>
    <name type="common">Kaup's arrowtooth eel</name>
    <dbReference type="NCBI Taxonomy" id="118154"/>
    <lineage>
        <taxon>Eukaryota</taxon>
        <taxon>Metazoa</taxon>
        <taxon>Chordata</taxon>
        <taxon>Craniata</taxon>
        <taxon>Vertebrata</taxon>
        <taxon>Euteleostomi</taxon>
        <taxon>Actinopterygii</taxon>
        <taxon>Neopterygii</taxon>
        <taxon>Teleostei</taxon>
        <taxon>Anguilliformes</taxon>
        <taxon>Synaphobranchidae</taxon>
        <taxon>Synaphobranchus</taxon>
    </lineage>
</organism>
<proteinExistence type="predicted"/>
<comment type="caution">
    <text evidence="1">The sequence shown here is derived from an EMBL/GenBank/DDBJ whole genome shotgun (WGS) entry which is preliminary data.</text>
</comment>
<accession>A0A9Q1J4E0</accession>
<dbReference type="Proteomes" id="UP001152622">
    <property type="component" value="Chromosome 4"/>
</dbReference>
<sequence>MRSHGKVWPPPKSLPLPSVRASLGEQEAAILWNKFPLIWACWSVAPVGPSSTLCEISPLYPSHSDMRLWRFGFAARDAIFLLVDRAPYIKRVDGVFFEDSEKKKPRNDGLDALLPALPLKRCRRRESQEKAHVL</sequence>